<dbReference type="AlphaFoldDB" id="A0AA88DNZ8"/>
<gene>
    <name evidence="1" type="ORF">TIFTF001_027949</name>
</gene>
<dbReference type="Proteomes" id="UP001187192">
    <property type="component" value="Unassembled WGS sequence"/>
</dbReference>
<reference evidence="1" key="1">
    <citation type="submission" date="2023-07" db="EMBL/GenBank/DDBJ databases">
        <title>draft genome sequence of fig (Ficus carica).</title>
        <authorList>
            <person name="Takahashi T."/>
            <person name="Nishimura K."/>
        </authorList>
    </citation>
    <scope>NUCLEOTIDE SEQUENCE</scope>
</reference>
<protein>
    <submittedName>
        <fullName evidence="1">Uncharacterized protein</fullName>
    </submittedName>
</protein>
<organism evidence="1 2">
    <name type="scientific">Ficus carica</name>
    <name type="common">Common fig</name>
    <dbReference type="NCBI Taxonomy" id="3494"/>
    <lineage>
        <taxon>Eukaryota</taxon>
        <taxon>Viridiplantae</taxon>
        <taxon>Streptophyta</taxon>
        <taxon>Embryophyta</taxon>
        <taxon>Tracheophyta</taxon>
        <taxon>Spermatophyta</taxon>
        <taxon>Magnoliopsida</taxon>
        <taxon>eudicotyledons</taxon>
        <taxon>Gunneridae</taxon>
        <taxon>Pentapetalae</taxon>
        <taxon>rosids</taxon>
        <taxon>fabids</taxon>
        <taxon>Rosales</taxon>
        <taxon>Moraceae</taxon>
        <taxon>Ficeae</taxon>
        <taxon>Ficus</taxon>
    </lineage>
</organism>
<name>A0AA88DNZ8_FICCA</name>
<dbReference type="EMBL" id="BTGU01000081">
    <property type="protein sequence ID" value="GMN58854.1"/>
    <property type="molecule type" value="Genomic_DNA"/>
</dbReference>
<evidence type="ECO:0000313" key="2">
    <source>
        <dbReference type="Proteomes" id="UP001187192"/>
    </source>
</evidence>
<comment type="caution">
    <text evidence="1">The sequence shown here is derived from an EMBL/GenBank/DDBJ whole genome shotgun (WGS) entry which is preliminary data.</text>
</comment>
<accession>A0AA88DNZ8</accession>
<proteinExistence type="predicted"/>
<keyword evidence="2" id="KW-1185">Reference proteome</keyword>
<sequence length="116" mass="12534">MITGKVSPAPRKTCFRPSGNCASLSVGISSVDGFGFSFSRGSSSKRGCQNFVHLPLTVVLDGSSKLLPLRVVMALTSLMFRPSELEVCAMCCPVRLDWAWEGICLVLEQPRHQSAS</sequence>
<evidence type="ECO:0000313" key="1">
    <source>
        <dbReference type="EMBL" id="GMN58854.1"/>
    </source>
</evidence>